<dbReference type="GO" id="GO:0031012">
    <property type="term" value="C:extracellular matrix"/>
    <property type="evidence" value="ECO:0007669"/>
    <property type="project" value="TreeGrafter"/>
</dbReference>
<reference evidence="2" key="1">
    <citation type="submission" date="2022-11" db="UniProtKB">
        <authorList>
            <consortium name="EnsemblMetazoa"/>
        </authorList>
    </citation>
    <scope>IDENTIFICATION</scope>
</reference>
<dbReference type="GO" id="GO:0003824">
    <property type="term" value="F:catalytic activity"/>
    <property type="evidence" value="ECO:0007669"/>
    <property type="project" value="InterPro"/>
</dbReference>
<evidence type="ECO:0000313" key="3">
    <source>
        <dbReference type="Proteomes" id="UP000887567"/>
    </source>
</evidence>
<dbReference type="PANTHER" id="PTHR33395:SF22">
    <property type="entry name" value="REVERSE TRANSCRIPTASE DOMAIN-CONTAINING PROTEIN"/>
    <property type="match status" value="1"/>
</dbReference>
<evidence type="ECO:0000259" key="1">
    <source>
        <dbReference type="Pfam" id="PF14529"/>
    </source>
</evidence>
<dbReference type="GeneID" id="114576102"/>
<name>A0A913YVA9_EXADI</name>
<feature type="domain" description="Endonuclease/exonuclease/phosphatase" evidence="1">
    <location>
        <begin position="15"/>
        <end position="127"/>
    </location>
</feature>
<organism evidence="2 3">
    <name type="scientific">Exaiptasia diaphana</name>
    <name type="common">Tropical sea anemone</name>
    <name type="synonym">Aiptasia pulchella</name>
    <dbReference type="NCBI Taxonomy" id="2652724"/>
    <lineage>
        <taxon>Eukaryota</taxon>
        <taxon>Metazoa</taxon>
        <taxon>Cnidaria</taxon>
        <taxon>Anthozoa</taxon>
        <taxon>Hexacorallia</taxon>
        <taxon>Actiniaria</taxon>
        <taxon>Aiptasiidae</taxon>
        <taxon>Exaiptasia</taxon>
    </lineage>
</organism>
<dbReference type="InterPro" id="IPR036691">
    <property type="entry name" value="Endo/exonu/phosph_ase_sf"/>
</dbReference>
<evidence type="ECO:0000313" key="2">
    <source>
        <dbReference type="EnsemblMetazoa" id="XP_028517976.1"/>
    </source>
</evidence>
<dbReference type="InterPro" id="IPR005135">
    <property type="entry name" value="Endo/exonuclease/phosphatase"/>
</dbReference>
<dbReference type="Pfam" id="PF14529">
    <property type="entry name" value="Exo_endo_phos_2"/>
    <property type="match status" value="1"/>
</dbReference>
<sequence length="236" mass="27433">MIWVEICISGCKKLCICAFYNPHEGNELSCTNFCKSLSNLRNCNSHVWVTGDFNLPGYDWKANCLKPDCHYPDLTSRYIEAMDDCSLTQIVKEPTRGDNTLHLFATNKPTLIEKINVIPGISDHDIVYVEGDINAILHKQQHRKIFLYKKADWDGLRSHMAAEATALLQQSSEDPTPTVNELWMRFKNKLQPAVDKFIPFKMSRSRNKLPYVDCKLRRLMRKRDKLHRKGDQRYKV</sequence>
<dbReference type="KEGG" id="epa:114576102"/>
<dbReference type="Gene3D" id="3.60.10.10">
    <property type="entry name" value="Endonuclease/exonuclease/phosphatase"/>
    <property type="match status" value="1"/>
</dbReference>
<dbReference type="SUPFAM" id="SSF56219">
    <property type="entry name" value="DNase I-like"/>
    <property type="match status" value="1"/>
</dbReference>
<accession>A0A913YVA9</accession>
<dbReference type="RefSeq" id="XP_028517976.1">
    <property type="nucleotide sequence ID" value="XM_028662175.1"/>
</dbReference>
<protein>
    <recommendedName>
        <fullName evidence="1">Endonuclease/exonuclease/phosphatase domain-containing protein</fullName>
    </recommendedName>
</protein>
<dbReference type="Proteomes" id="UP000887567">
    <property type="component" value="Unplaced"/>
</dbReference>
<dbReference type="OMA" id="MIWVEIC"/>
<dbReference type="AlphaFoldDB" id="A0A913YVA9"/>
<dbReference type="PANTHER" id="PTHR33395">
    <property type="entry name" value="TRANSCRIPTASE, PUTATIVE-RELATED-RELATED"/>
    <property type="match status" value="1"/>
</dbReference>
<dbReference type="OrthoDB" id="5985347at2759"/>
<keyword evidence="3" id="KW-1185">Reference proteome</keyword>
<dbReference type="EnsemblMetazoa" id="XM_028662175.1">
    <property type="protein sequence ID" value="XP_028517976.1"/>
    <property type="gene ID" value="LOC114576102"/>
</dbReference>
<proteinExistence type="predicted"/>